<dbReference type="InterPro" id="IPR013656">
    <property type="entry name" value="PAS_4"/>
</dbReference>
<keyword evidence="3" id="KW-0597">Phosphoprotein</keyword>
<protein>
    <recommendedName>
        <fullName evidence="2">histidine kinase</fullName>
        <ecNumber evidence="2">2.7.13.3</ecNumber>
    </recommendedName>
</protein>
<dbReference type="InterPro" id="IPR004358">
    <property type="entry name" value="Sig_transdc_His_kin-like_C"/>
</dbReference>
<dbReference type="SUPFAM" id="SSF55785">
    <property type="entry name" value="PYP-like sensor domain (PAS domain)"/>
    <property type="match status" value="3"/>
</dbReference>
<dbReference type="EMBL" id="JBHSDC010000022">
    <property type="protein sequence ID" value="MFC4232616.1"/>
    <property type="molecule type" value="Genomic_DNA"/>
</dbReference>
<dbReference type="Gene3D" id="3.30.450.20">
    <property type="entry name" value="PAS domain"/>
    <property type="match status" value="3"/>
</dbReference>
<dbReference type="InterPro" id="IPR000700">
    <property type="entry name" value="PAS-assoc_C"/>
</dbReference>
<comment type="caution">
    <text evidence="9">The sequence shown here is derived from an EMBL/GenBank/DDBJ whole genome shotgun (WGS) entry which is preliminary data.</text>
</comment>
<dbReference type="GO" id="GO:0005524">
    <property type="term" value="F:ATP binding"/>
    <property type="evidence" value="ECO:0007669"/>
    <property type="project" value="UniProtKB-KW"/>
</dbReference>
<dbReference type="InterPro" id="IPR036890">
    <property type="entry name" value="HATPase_C_sf"/>
</dbReference>
<evidence type="ECO:0000259" key="7">
    <source>
        <dbReference type="PROSITE" id="PS50109"/>
    </source>
</evidence>
<keyword evidence="9" id="KW-0067">ATP-binding</keyword>
<dbReference type="PANTHER" id="PTHR43711">
    <property type="entry name" value="TWO-COMPONENT HISTIDINE KINASE"/>
    <property type="match status" value="1"/>
</dbReference>
<dbReference type="InterPro" id="IPR003661">
    <property type="entry name" value="HisK_dim/P_dom"/>
</dbReference>
<dbReference type="InterPro" id="IPR003594">
    <property type="entry name" value="HATPase_dom"/>
</dbReference>
<keyword evidence="6" id="KW-0902">Two-component regulatory system</keyword>
<dbReference type="CDD" id="cd00082">
    <property type="entry name" value="HisKA"/>
    <property type="match status" value="1"/>
</dbReference>
<dbReference type="SUPFAM" id="SSF47384">
    <property type="entry name" value="Homodimeric domain of signal transducing histidine kinase"/>
    <property type="match status" value="1"/>
</dbReference>
<dbReference type="EC" id="2.7.13.3" evidence="2"/>
<dbReference type="Pfam" id="PF13188">
    <property type="entry name" value="PAS_8"/>
    <property type="match status" value="1"/>
</dbReference>
<gene>
    <name evidence="9" type="ORF">ACFOW1_11975</name>
</gene>
<dbReference type="Gene3D" id="3.30.565.10">
    <property type="entry name" value="Histidine kinase-like ATPase, C-terminal domain"/>
    <property type="match status" value="1"/>
</dbReference>
<dbReference type="Proteomes" id="UP001595906">
    <property type="component" value="Unassembled WGS sequence"/>
</dbReference>
<dbReference type="InterPro" id="IPR005467">
    <property type="entry name" value="His_kinase_dom"/>
</dbReference>
<dbReference type="RefSeq" id="WP_379014536.1">
    <property type="nucleotide sequence ID" value="NZ_JBHSDC010000022.1"/>
</dbReference>
<keyword evidence="4" id="KW-0808">Transferase</keyword>
<sequence>MDVSNTYQYLLHKQKQQLIFNSLADAVLIETADRHIEFVNNSFCQLFKLAMSPEELVGKPSSNSSFAPSFLFKNPSKFIYRVEEIVEEAKPVSQEKVVLYDGTTYLRDYFPLIINEAIVGHLWLYKPLTISHLAKAGNVHLLPVFEKVLETISVPIAIFDAEKRYLFINKISLPNADKRKLIIGKTSLEYCNFYNLPANIALQEAECFNQAINQQTAVRFEEERLAKNGDSTWWQHILYPISIDEDTVTYVVKYSIDITATKQSAIVLQQTIASYTHVLNNLTEVVVLADDQLRIDFLNKVWADFGNNPEYDNLFGLIGIKNYEFYKQAFAVLGNTASNAKGRLQLAQKDGSKKWFQYHVTEGIKSPTNDKGIVAILNDITNEVHLEENLLEVVKREKELNDLKSAFVNMVSHELRTPLAVISSGAEIIQMMLEVGKPASDITPFTTQIITEVERMTAFTNDLLMVSKIEAGKIDFHAELTNLLSFISKIASNAYQPWKDGRHLSIATKGQAQPLPVDTKMLRHILQNLLDNAFKYSINQPAPTLRVRYSNSYVTISVVDTGIGIHQEDIVKLFASFSRGRNVANIAGTGMGLVVVKYFVQQHGGSITIKSKLDAGTIFSVKLPYNKI</sequence>
<evidence type="ECO:0000256" key="1">
    <source>
        <dbReference type="ARBA" id="ARBA00000085"/>
    </source>
</evidence>
<accession>A0ABV8Q0Z8</accession>
<evidence type="ECO:0000259" key="8">
    <source>
        <dbReference type="PROSITE" id="PS50113"/>
    </source>
</evidence>
<dbReference type="InterPro" id="IPR050736">
    <property type="entry name" value="Sensor_HK_Regulatory"/>
</dbReference>
<dbReference type="Pfam" id="PF02518">
    <property type="entry name" value="HATPase_c"/>
    <property type="match status" value="1"/>
</dbReference>
<dbReference type="Gene3D" id="1.10.287.130">
    <property type="match status" value="1"/>
</dbReference>
<evidence type="ECO:0000256" key="3">
    <source>
        <dbReference type="ARBA" id="ARBA00022553"/>
    </source>
</evidence>
<keyword evidence="5" id="KW-0418">Kinase</keyword>
<dbReference type="PROSITE" id="PS50109">
    <property type="entry name" value="HIS_KIN"/>
    <property type="match status" value="1"/>
</dbReference>
<evidence type="ECO:0000313" key="10">
    <source>
        <dbReference type="Proteomes" id="UP001595906"/>
    </source>
</evidence>
<evidence type="ECO:0000256" key="6">
    <source>
        <dbReference type="ARBA" id="ARBA00023012"/>
    </source>
</evidence>
<comment type="catalytic activity">
    <reaction evidence="1">
        <text>ATP + protein L-histidine = ADP + protein N-phospho-L-histidine.</text>
        <dbReference type="EC" id="2.7.13.3"/>
    </reaction>
</comment>
<proteinExistence type="predicted"/>
<organism evidence="9 10">
    <name type="scientific">Parasediminibacterium paludis</name>
    <dbReference type="NCBI Taxonomy" id="908966"/>
    <lineage>
        <taxon>Bacteria</taxon>
        <taxon>Pseudomonadati</taxon>
        <taxon>Bacteroidota</taxon>
        <taxon>Chitinophagia</taxon>
        <taxon>Chitinophagales</taxon>
        <taxon>Chitinophagaceae</taxon>
        <taxon>Parasediminibacterium</taxon>
    </lineage>
</organism>
<dbReference type="PROSITE" id="PS50113">
    <property type="entry name" value="PAC"/>
    <property type="match status" value="1"/>
</dbReference>
<dbReference type="PANTHER" id="PTHR43711:SF26">
    <property type="entry name" value="SENSOR HISTIDINE KINASE RCSC"/>
    <property type="match status" value="1"/>
</dbReference>
<name>A0ABV8Q0Z8_9BACT</name>
<dbReference type="SMART" id="SM00091">
    <property type="entry name" value="PAS"/>
    <property type="match status" value="2"/>
</dbReference>
<dbReference type="InterPro" id="IPR036097">
    <property type="entry name" value="HisK_dim/P_sf"/>
</dbReference>
<dbReference type="Pfam" id="PF08448">
    <property type="entry name" value="PAS_4"/>
    <property type="match status" value="1"/>
</dbReference>
<dbReference type="SUPFAM" id="SSF55874">
    <property type="entry name" value="ATPase domain of HSP90 chaperone/DNA topoisomerase II/histidine kinase"/>
    <property type="match status" value="1"/>
</dbReference>
<dbReference type="Pfam" id="PF00512">
    <property type="entry name" value="HisKA"/>
    <property type="match status" value="1"/>
</dbReference>
<dbReference type="InterPro" id="IPR035965">
    <property type="entry name" value="PAS-like_dom_sf"/>
</dbReference>
<dbReference type="SMART" id="SM00387">
    <property type="entry name" value="HATPase_c"/>
    <property type="match status" value="1"/>
</dbReference>
<keyword evidence="10" id="KW-1185">Reference proteome</keyword>
<feature type="domain" description="PAC" evidence="8">
    <location>
        <begin position="340"/>
        <end position="392"/>
    </location>
</feature>
<keyword evidence="9" id="KW-0547">Nucleotide-binding</keyword>
<evidence type="ECO:0000313" key="9">
    <source>
        <dbReference type="EMBL" id="MFC4232616.1"/>
    </source>
</evidence>
<feature type="domain" description="Histidine kinase" evidence="7">
    <location>
        <begin position="410"/>
        <end position="627"/>
    </location>
</feature>
<dbReference type="InterPro" id="IPR000014">
    <property type="entry name" value="PAS"/>
</dbReference>
<evidence type="ECO:0000256" key="4">
    <source>
        <dbReference type="ARBA" id="ARBA00022679"/>
    </source>
</evidence>
<dbReference type="SMART" id="SM00388">
    <property type="entry name" value="HisKA"/>
    <property type="match status" value="1"/>
</dbReference>
<reference evidence="10" key="1">
    <citation type="journal article" date="2019" name="Int. J. Syst. Evol. Microbiol.">
        <title>The Global Catalogue of Microorganisms (GCM) 10K type strain sequencing project: providing services to taxonomists for standard genome sequencing and annotation.</title>
        <authorList>
            <consortium name="The Broad Institute Genomics Platform"/>
            <consortium name="The Broad Institute Genome Sequencing Center for Infectious Disease"/>
            <person name="Wu L."/>
            <person name="Ma J."/>
        </authorList>
    </citation>
    <scope>NUCLEOTIDE SEQUENCE [LARGE SCALE GENOMIC DNA]</scope>
    <source>
        <strain evidence="10">CECT 8010</strain>
    </source>
</reference>
<dbReference type="PRINTS" id="PR00344">
    <property type="entry name" value="BCTRLSENSOR"/>
</dbReference>
<evidence type="ECO:0000256" key="5">
    <source>
        <dbReference type="ARBA" id="ARBA00022777"/>
    </source>
</evidence>
<evidence type="ECO:0000256" key="2">
    <source>
        <dbReference type="ARBA" id="ARBA00012438"/>
    </source>
</evidence>